<evidence type="ECO:0000313" key="2">
    <source>
        <dbReference type="EMBL" id="TXC73265.1"/>
    </source>
</evidence>
<dbReference type="Proteomes" id="UP000321129">
    <property type="component" value="Unassembled WGS sequence"/>
</dbReference>
<gene>
    <name evidence="2" type="ORF">FSZ31_00415</name>
</gene>
<evidence type="ECO:0000313" key="3">
    <source>
        <dbReference type="Proteomes" id="UP000321129"/>
    </source>
</evidence>
<name>A0A5C6UQG5_9SPHN</name>
<evidence type="ECO:0000256" key="1">
    <source>
        <dbReference type="SAM" id="SignalP"/>
    </source>
</evidence>
<comment type="caution">
    <text evidence="2">The sequence shown here is derived from an EMBL/GenBank/DDBJ whole genome shotgun (WGS) entry which is preliminary data.</text>
</comment>
<proteinExistence type="predicted"/>
<sequence>MTYARLILCLGLMAGASPAFAQTDTDSADVSVNGNVAPLCILGSPSPAAVDLGQMVATSGTRIGKIAVLPNRVVSLPGSFCNFAGSAINVSVTALVASDVSTLQPGFARAVNYTASVGNWASSAASATSAATTNGSSPTATGTSSTQPLPRIADVAATLSNFTVPSDLLLVAGGYQGLVIITLGPAASGGDL</sequence>
<keyword evidence="3" id="KW-1185">Reference proteome</keyword>
<reference evidence="2 3" key="1">
    <citation type="submission" date="2019-08" db="EMBL/GenBank/DDBJ databases">
        <title>Sphingorhabdus soil sp. nov., isolated from arctic soil.</title>
        <authorList>
            <person name="Liu Y."/>
        </authorList>
    </citation>
    <scope>NUCLEOTIDE SEQUENCE [LARGE SCALE GENOMIC DNA]</scope>
    <source>
        <strain evidence="2 3">D-2Q-5-6</strain>
    </source>
</reference>
<accession>A0A5C6UQG5</accession>
<dbReference type="EMBL" id="VOPY01000001">
    <property type="protein sequence ID" value="TXC73265.1"/>
    <property type="molecule type" value="Genomic_DNA"/>
</dbReference>
<feature type="signal peptide" evidence="1">
    <location>
        <begin position="1"/>
        <end position="21"/>
    </location>
</feature>
<organism evidence="2 3">
    <name type="scientific">Flavisphingopyxis soli</name>
    <dbReference type="NCBI Taxonomy" id="2601267"/>
    <lineage>
        <taxon>Bacteria</taxon>
        <taxon>Pseudomonadati</taxon>
        <taxon>Pseudomonadota</taxon>
        <taxon>Alphaproteobacteria</taxon>
        <taxon>Sphingomonadales</taxon>
        <taxon>Sphingopyxidaceae</taxon>
        <taxon>Flavisphingopyxis</taxon>
    </lineage>
</organism>
<dbReference type="OrthoDB" id="7186961at2"/>
<dbReference type="RefSeq" id="WP_147121104.1">
    <property type="nucleotide sequence ID" value="NZ_VOPY01000001.1"/>
</dbReference>
<dbReference type="AlphaFoldDB" id="A0A5C6UQG5"/>
<keyword evidence="1" id="KW-0732">Signal</keyword>
<protein>
    <submittedName>
        <fullName evidence="2">Uncharacterized protein</fullName>
    </submittedName>
</protein>
<feature type="chain" id="PRO_5022659457" evidence="1">
    <location>
        <begin position="22"/>
        <end position="192"/>
    </location>
</feature>